<dbReference type="Gene3D" id="2.40.160.20">
    <property type="match status" value="1"/>
</dbReference>
<comment type="subcellular location">
    <subcellularLocation>
        <location evidence="1">Cell outer membrane</location>
        <topology evidence="1">Multi-pass membrane protein</topology>
    </subcellularLocation>
</comment>
<dbReference type="PROSITE" id="PS51318">
    <property type="entry name" value="TAT"/>
    <property type="match status" value="1"/>
</dbReference>
<evidence type="ECO:0000313" key="5">
    <source>
        <dbReference type="Proteomes" id="UP000237925"/>
    </source>
</evidence>
<sequence>MPLPAPHIVRRPFAVTGTGGAVASALALALLASQPALAQPAPQAGQADGPALYLQAGRARGDTDALTLGATLPWKSFRHELWGSELSGHWDLYVSRWSFDALPGGSGHSTLLGVTPVLRLTPEQGRSAFFVEAGIGATIADKRYRTPEREFSTRFNFASHLGAGLRLGARRQHEVMLRVQHVSNAGIKHPNPGNNFVQLRYALHF</sequence>
<dbReference type="InterPro" id="IPR006311">
    <property type="entry name" value="TAT_signal"/>
</dbReference>
<protein>
    <recommendedName>
        <fullName evidence="1">Lipid A deacylase</fullName>
        <ecNumber evidence="1">3.1.1.77</ecNumber>
    </recommendedName>
    <alternativeName>
        <fullName evidence="1">LPS 3-O-deacylase</fullName>
    </alternativeName>
    <alternativeName>
        <fullName evidence="1">Outer membrane enzyme</fullName>
    </alternativeName>
</protein>
<dbReference type="EMBL" id="CP027667">
    <property type="protein sequence ID" value="AVO49379.1"/>
    <property type="molecule type" value="Genomic_DNA"/>
</dbReference>
<feature type="signal peptide" evidence="3">
    <location>
        <begin position="1"/>
        <end position="38"/>
    </location>
</feature>
<dbReference type="Pfam" id="PF09411">
    <property type="entry name" value="PagL"/>
    <property type="match status" value="1"/>
</dbReference>
<reference evidence="4 5" key="1">
    <citation type="submission" date="2018-03" db="EMBL/GenBank/DDBJ databases">
        <title>Genome sequencing of Melaminivora sp.</title>
        <authorList>
            <person name="Kim S.-J."/>
            <person name="Heo J."/>
            <person name="Ahn J.-H."/>
            <person name="Kwon S.-W."/>
        </authorList>
    </citation>
    <scope>NUCLEOTIDE SEQUENCE [LARGE SCALE GENOMIC DNA]</scope>
    <source>
        <strain evidence="4 5">SC2-9</strain>
    </source>
</reference>
<comment type="similarity">
    <text evidence="1">Belongs to the PagL family.</text>
</comment>
<comment type="function">
    <text evidence="1">Has lipid A 3-O-deacylase activity. Hydrolyzes the ester bond at the 3 position of lipid A, a bioactive component of lipopolysaccharide (LPS), thereby releasing the primary fatty acyl moiety.</text>
</comment>
<name>A0A2R3QC74_9BURK</name>
<dbReference type="GO" id="GO:0050528">
    <property type="term" value="F:acyloxyacyl hydrolase activity"/>
    <property type="evidence" value="ECO:0007669"/>
    <property type="project" value="UniProtKB-EC"/>
</dbReference>
<dbReference type="OrthoDB" id="5297282at2"/>
<feature type="site" description="Critical for activity" evidence="2">
    <location>
        <position position="184"/>
    </location>
</feature>
<dbReference type="Proteomes" id="UP000237925">
    <property type="component" value="Chromosome"/>
</dbReference>
<organism evidence="4 5">
    <name type="scientific">Melaminivora suipulveris</name>
    <dbReference type="NCBI Taxonomy" id="2109913"/>
    <lineage>
        <taxon>Bacteria</taxon>
        <taxon>Pseudomonadati</taxon>
        <taxon>Pseudomonadota</taxon>
        <taxon>Betaproteobacteria</taxon>
        <taxon>Burkholderiales</taxon>
        <taxon>Comamonadaceae</taxon>
        <taxon>Melaminivora</taxon>
    </lineage>
</organism>
<comment type="catalytic activity">
    <reaction evidence="1">
        <text>a 3-(acyloxy)acyl derivative of bacterial toxin + H2O = a 3-hydroxyacyl derivative of bacterial toxin + a fatty acid + H(+)</text>
        <dbReference type="Rhea" id="RHEA:12032"/>
        <dbReference type="ChEBI" id="CHEBI:15377"/>
        <dbReference type="ChEBI" id="CHEBI:15378"/>
        <dbReference type="ChEBI" id="CHEBI:28868"/>
        <dbReference type="ChEBI" id="CHEBI:136853"/>
        <dbReference type="ChEBI" id="CHEBI:140675"/>
        <dbReference type="EC" id="3.1.1.77"/>
    </reaction>
</comment>
<gene>
    <name evidence="4" type="ORF">C6568_08965</name>
</gene>
<evidence type="ECO:0000256" key="3">
    <source>
        <dbReference type="SAM" id="SignalP"/>
    </source>
</evidence>
<dbReference type="InterPro" id="IPR018550">
    <property type="entry name" value="Lipid-A_deacylase-rel"/>
</dbReference>
<dbReference type="PIRSF" id="PIRSF029681">
    <property type="entry name" value="PagL"/>
    <property type="match status" value="1"/>
</dbReference>
<keyword evidence="5" id="KW-1185">Reference proteome</keyword>
<proteinExistence type="inferred from homology"/>
<accession>A0A2R3QC74</accession>
<dbReference type="EC" id="3.1.1.77" evidence="1"/>
<feature type="chain" id="PRO_5015331973" description="Lipid A deacylase" evidence="3">
    <location>
        <begin position="39"/>
        <end position="205"/>
    </location>
</feature>
<dbReference type="RefSeq" id="WP_106683812.1">
    <property type="nucleotide sequence ID" value="NZ_CP027667.1"/>
</dbReference>
<dbReference type="GO" id="GO:0009279">
    <property type="term" value="C:cell outer membrane"/>
    <property type="evidence" value="ECO:0007669"/>
    <property type="project" value="UniProtKB-SubCell"/>
</dbReference>
<keyword evidence="1" id="KW-0472">Membrane</keyword>
<evidence type="ECO:0000313" key="4">
    <source>
        <dbReference type="EMBL" id="AVO49379.1"/>
    </source>
</evidence>
<evidence type="ECO:0000256" key="2">
    <source>
        <dbReference type="PIRSR" id="PIRSR029681-2"/>
    </source>
</evidence>
<keyword evidence="1" id="KW-0998">Cell outer membrane</keyword>
<dbReference type="AlphaFoldDB" id="A0A2R3QC74"/>
<evidence type="ECO:0000256" key="1">
    <source>
        <dbReference type="PIRNR" id="PIRNR029681"/>
    </source>
</evidence>
<keyword evidence="3" id="KW-0732">Signal</keyword>
<keyword evidence="1 4" id="KW-0378">Hydrolase</keyword>
<comment type="subunit">
    <text evidence="1">Homodimer.</text>
</comment>
<dbReference type="KEGG" id="mela:C6568_08965"/>